<protein>
    <submittedName>
        <fullName evidence="1">Uncharacterized protein</fullName>
    </submittedName>
</protein>
<reference evidence="1" key="1">
    <citation type="submission" date="2018-02" db="EMBL/GenBank/DDBJ databases">
        <title>Rhizophora mucronata_Transcriptome.</title>
        <authorList>
            <person name="Meera S.P."/>
            <person name="Sreeshan A."/>
            <person name="Augustine A."/>
        </authorList>
    </citation>
    <scope>NUCLEOTIDE SEQUENCE</scope>
    <source>
        <tissue evidence="1">Leaf</tissue>
    </source>
</reference>
<name>A0A2P2LER6_RHIMU</name>
<evidence type="ECO:0000313" key="1">
    <source>
        <dbReference type="EMBL" id="MBX16473.1"/>
    </source>
</evidence>
<accession>A0A2P2LER6</accession>
<dbReference type="EMBL" id="GGEC01035989">
    <property type="protein sequence ID" value="MBX16473.1"/>
    <property type="molecule type" value="Transcribed_RNA"/>
</dbReference>
<sequence>MQISICSNFLNILCGPASKVDIILVIAHNTNL</sequence>
<proteinExistence type="predicted"/>
<dbReference type="AlphaFoldDB" id="A0A2P2LER6"/>
<organism evidence="1">
    <name type="scientific">Rhizophora mucronata</name>
    <name type="common">Asiatic mangrove</name>
    <dbReference type="NCBI Taxonomy" id="61149"/>
    <lineage>
        <taxon>Eukaryota</taxon>
        <taxon>Viridiplantae</taxon>
        <taxon>Streptophyta</taxon>
        <taxon>Embryophyta</taxon>
        <taxon>Tracheophyta</taxon>
        <taxon>Spermatophyta</taxon>
        <taxon>Magnoliopsida</taxon>
        <taxon>eudicotyledons</taxon>
        <taxon>Gunneridae</taxon>
        <taxon>Pentapetalae</taxon>
        <taxon>rosids</taxon>
        <taxon>fabids</taxon>
        <taxon>Malpighiales</taxon>
        <taxon>Rhizophoraceae</taxon>
        <taxon>Rhizophora</taxon>
    </lineage>
</organism>